<feature type="transmembrane region" description="Helical" evidence="1">
    <location>
        <begin position="107"/>
        <end position="128"/>
    </location>
</feature>
<feature type="transmembrane region" description="Helical" evidence="1">
    <location>
        <begin position="148"/>
        <end position="168"/>
    </location>
</feature>
<evidence type="ECO:0000313" key="3">
    <source>
        <dbReference type="Proteomes" id="UP000663828"/>
    </source>
</evidence>
<feature type="transmembrane region" description="Helical" evidence="1">
    <location>
        <begin position="180"/>
        <end position="201"/>
    </location>
</feature>
<gene>
    <name evidence="2" type="ORF">XAT740_LOCUS10596</name>
</gene>
<name>A0A814CVK7_ADIRI</name>
<proteinExistence type="predicted"/>
<feature type="transmembrane region" description="Helical" evidence="1">
    <location>
        <begin position="17"/>
        <end position="35"/>
    </location>
</feature>
<accession>A0A814CVK7</accession>
<comment type="caution">
    <text evidence="2">The sequence shown here is derived from an EMBL/GenBank/DDBJ whole genome shotgun (WGS) entry which is preliminary data.</text>
</comment>
<protein>
    <submittedName>
        <fullName evidence="2">Uncharacterized protein</fullName>
    </submittedName>
</protein>
<dbReference type="EMBL" id="CAJNOR010000567">
    <property type="protein sequence ID" value="CAF0949755.1"/>
    <property type="molecule type" value="Genomic_DNA"/>
</dbReference>
<keyword evidence="1" id="KW-0812">Transmembrane</keyword>
<dbReference type="Proteomes" id="UP000663828">
    <property type="component" value="Unassembled WGS sequence"/>
</dbReference>
<keyword evidence="1" id="KW-0472">Membrane</keyword>
<organism evidence="2 3">
    <name type="scientific">Adineta ricciae</name>
    <name type="common">Rotifer</name>
    <dbReference type="NCBI Taxonomy" id="249248"/>
    <lineage>
        <taxon>Eukaryota</taxon>
        <taxon>Metazoa</taxon>
        <taxon>Spiralia</taxon>
        <taxon>Gnathifera</taxon>
        <taxon>Rotifera</taxon>
        <taxon>Eurotatoria</taxon>
        <taxon>Bdelloidea</taxon>
        <taxon>Adinetida</taxon>
        <taxon>Adinetidae</taxon>
        <taxon>Adineta</taxon>
    </lineage>
</organism>
<keyword evidence="1" id="KW-1133">Transmembrane helix</keyword>
<feature type="transmembrane region" description="Helical" evidence="1">
    <location>
        <begin position="213"/>
        <end position="233"/>
    </location>
</feature>
<evidence type="ECO:0000256" key="1">
    <source>
        <dbReference type="SAM" id="Phobius"/>
    </source>
</evidence>
<sequence>MIGLSNYPYATYEPNQIAAGILAGVIGISLIGWLAQATRKFRRLIILLTISHLTIFIELVLRAALSSSERKSRASFTATSVLLAVGQRTIILANYDYIVRVGEVKPAISRCVIIGPILIALISAALMIPAGMLSYDKSTIPQSFVLRQASAAIVLGLTILFYPIWFAIKTWKDMKKQSIIRLLISSIACLSVAIYLQITSIPDYYITTSHEEYWFYIFQFTPIAIALLTWTLLHPRRSLQADISTSEL</sequence>
<reference evidence="2" key="1">
    <citation type="submission" date="2021-02" db="EMBL/GenBank/DDBJ databases">
        <authorList>
            <person name="Nowell W R."/>
        </authorList>
    </citation>
    <scope>NUCLEOTIDE SEQUENCE</scope>
</reference>
<feature type="transmembrane region" description="Helical" evidence="1">
    <location>
        <begin position="76"/>
        <end position="95"/>
    </location>
</feature>
<feature type="transmembrane region" description="Helical" evidence="1">
    <location>
        <begin position="44"/>
        <end position="64"/>
    </location>
</feature>
<evidence type="ECO:0000313" key="2">
    <source>
        <dbReference type="EMBL" id="CAF0949755.1"/>
    </source>
</evidence>
<keyword evidence="3" id="KW-1185">Reference proteome</keyword>
<dbReference type="AlphaFoldDB" id="A0A814CVK7"/>